<dbReference type="FunFam" id="3.40.30.10:FF:000102">
    <property type="entry name" value="Glutathione S-transferase DHAR3 chloroplastic"/>
    <property type="match status" value="1"/>
</dbReference>
<keyword evidence="10" id="KW-1185">Reference proteome</keyword>
<name>A0A8T0GA28_CERPU</name>
<feature type="domain" description="GST C-terminal" evidence="8">
    <location>
        <begin position="154"/>
        <end position="298"/>
    </location>
</feature>
<dbReference type="GO" id="GO:0033355">
    <property type="term" value="P:ascorbate glutathione cycle"/>
    <property type="evidence" value="ECO:0007669"/>
    <property type="project" value="InterPro"/>
</dbReference>
<dbReference type="PROSITE" id="PS51354">
    <property type="entry name" value="GLUTAREDOXIN_2"/>
    <property type="match status" value="1"/>
</dbReference>
<dbReference type="SUPFAM" id="SSF47616">
    <property type="entry name" value="GST C-terminal domain-like"/>
    <property type="match status" value="1"/>
</dbReference>
<comment type="catalytic activity">
    <reaction evidence="5">
        <text>RX + glutathione = an S-substituted glutathione + a halide anion + H(+)</text>
        <dbReference type="Rhea" id="RHEA:16437"/>
        <dbReference type="ChEBI" id="CHEBI:15378"/>
        <dbReference type="ChEBI" id="CHEBI:16042"/>
        <dbReference type="ChEBI" id="CHEBI:17792"/>
        <dbReference type="ChEBI" id="CHEBI:57925"/>
        <dbReference type="ChEBI" id="CHEBI:90779"/>
        <dbReference type="EC" id="2.5.1.18"/>
    </reaction>
</comment>
<evidence type="ECO:0000256" key="6">
    <source>
        <dbReference type="ARBA" id="ARBA00049544"/>
    </source>
</evidence>
<keyword evidence="2" id="KW-0808">Transferase</keyword>
<dbReference type="GO" id="GO:0045174">
    <property type="term" value="F:glutathione dehydrogenase (ascorbate) activity"/>
    <property type="evidence" value="ECO:0007669"/>
    <property type="project" value="UniProtKB-EC"/>
</dbReference>
<comment type="catalytic activity">
    <reaction evidence="6">
        <text>L-dehydroascorbate + 2 glutathione = glutathione disulfide + L-ascorbate</text>
        <dbReference type="Rhea" id="RHEA:24424"/>
        <dbReference type="ChEBI" id="CHEBI:38290"/>
        <dbReference type="ChEBI" id="CHEBI:57925"/>
        <dbReference type="ChEBI" id="CHEBI:58297"/>
        <dbReference type="ChEBI" id="CHEBI:58539"/>
        <dbReference type="EC" id="1.8.5.1"/>
    </reaction>
</comment>
<dbReference type="InterPro" id="IPR036282">
    <property type="entry name" value="Glutathione-S-Trfase_C_sf"/>
</dbReference>
<evidence type="ECO:0000259" key="8">
    <source>
        <dbReference type="PROSITE" id="PS50405"/>
    </source>
</evidence>
<dbReference type="Gene3D" id="1.20.1050.10">
    <property type="match status" value="1"/>
</dbReference>
<gene>
    <name evidence="9" type="ORF">KC19_11G016400</name>
</gene>
<dbReference type="GO" id="GO:0004364">
    <property type="term" value="F:glutathione transferase activity"/>
    <property type="evidence" value="ECO:0007669"/>
    <property type="project" value="UniProtKB-EC"/>
</dbReference>
<evidence type="ECO:0008006" key="11">
    <source>
        <dbReference type="Google" id="ProtNLM"/>
    </source>
</evidence>
<sequence length="298" mass="32048">MRALTALSVCHSPSLSLLSASPRRKSNLPTLTSLANLANSVVYSVPDSGCAGVARGLKLGTGRLEGVTRRGVVAMADAGAADAAPAAPAPVEVFVKAAVGHPDKLGDCPFSQRVLLTLEHKGVPYDAKLIDTSNKPQWFLDANPEGKVPVMKDDGKFVADSDVITQILEEKFPEPSLKTPEDKANVGGKVFPKFVAFLKSKDANDGTEGELLTELKALDEHLKSNKPFIAGEKVTAADLALAPKLYHLKIALSHYKKWSVPEELTNLRSYIEAVHSLESFKKTQAEEDFVVAGWAKFF</sequence>
<evidence type="ECO:0000256" key="5">
    <source>
        <dbReference type="ARBA" id="ARBA00047960"/>
    </source>
</evidence>
<dbReference type="Pfam" id="PF13410">
    <property type="entry name" value="GST_C_2"/>
    <property type="match status" value="1"/>
</dbReference>
<dbReference type="SUPFAM" id="SSF52833">
    <property type="entry name" value="Thioredoxin-like"/>
    <property type="match status" value="1"/>
</dbReference>
<dbReference type="InterPro" id="IPR040079">
    <property type="entry name" value="Glutathione_S-Trfase"/>
</dbReference>
<dbReference type="InterPro" id="IPR036249">
    <property type="entry name" value="Thioredoxin-like_sf"/>
</dbReference>
<dbReference type="SFLD" id="SFLDS00019">
    <property type="entry name" value="Glutathione_Transferase_(cytos"/>
    <property type="match status" value="1"/>
</dbReference>
<dbReference type="PROSITE" id="PS50404">
    <property type="entry name" value="GST_NTER"/>
    <property type="match status" value="1"/>
</dbReference>
<proteinExistence type="inferred from homology"/>
<evidence type="ECO:0000259" key="7">
    <source>
        <dbReference type="PROSITE" id="PS50404"/>
    </source>
</evidence>
<feature type="domain" description="GST N-terminal" evidence="7">
    <location>
        <begin position="98"/>
        <end position="176"/>
    </location>
</feature>
<dbReference type="Gene3D" id="3.40.30.10">
    <property type="entry name" value="Glutaredoxin"/>
    <property type="match status" value="1"/>
</dbReference>
<dbReference type="AlphaFoldDB" id="A0A8T0GA28"/>
<dbReference type="InterPro" id="IPR004045">
    <property type="entry name" value="Glutathione_S-Trfase_N"/>
</dbReference>
<dbReference type="CDD" id="cd00570">
    <property type="entry name" value="GST_N_family"/>
    <property type="match status" value="1"/>
</dbReference>
<evidence type="ECO:0000256" key="3">
    <source>
        <dbReference type="ARBA" id="ARBA00023002"/>
    </source>
</evidence>
<evidence type="ECO:0000256" key="4">
    <source>
        <dbReference type="ARBA" id="ARBA00024194"/>
    </source>
</evidence>
<dbReference type="PANTHER" id="PTHR44420">
    <property type="entry name" value="GLUTATHIONE S-TRANSFERASE DHAR2-RELATED"/>
    <property type="match status" value="1"/>
</dbReference>
<dbReference type="Proteomes" id="UP000822688">
    <property type="component" value="Chromosome 11"/>
</dbReference>
<protein>
    <recommendedName>
        <fullName evidence="11">Dehydroascorbate reductase</fullName>
    </recommendedName>
</protein>
<dbReference type="SFLD" id="SFLDG00358">
    <property type="entry name" value="Main_(cytGST)"/>
    <property type="match status" value="1"/>
</dbReference>
<reference evidence="9 10" key="1">
    <citation type="submission" date="2020-06" db="EMBL/GenBank/DDBJ databases">
        <title>WGS assembly of Ceratodon purpureus strain R40.</title>
        <authorList>
            <person name="Carey S.B."/>
            <person name="Jenkins J."/>
            <person name="Shu S."/>
            <person name="Lovell J.T."/>
            <person name="Sreedasyam A."/>
            <person name="Maumus F."/>
            <person name="Tiley G.P."/>
            <person name="Fernandez-Pozo N."/>
            <person name="Barry K."/>
            <person name="Chen C."/>
            <person name="Wang M."/>
            <person name="Lipzen A."/>
            <person name="Daum C."/>
            <person name="Saski C.A."/>
            <person name="Payton A.C."/>
            <person name="Mcbreen J.C."/>
            <person name="Conrad R.E."/>
            <person name="Kollar L.M."/>
            <person name="Olsson S."/>
            <person name="Huttunen S."/>
            <person name="Landis J.B."/>
            <person name="Wickett N.J."/>
            <person name="Johnson M.G."/>
            <person name="Rensing S.A."/>
            <person name="Grimwood J."/>
            <person name="Schmutz J."/>
            <person name="Mcdaniel S.F."/>
        </authorList>
    </citation>
    <scope>NUCLEOTIDE SEQUENCE [LARGE SCALE GENOMIC DNA]</scope>
    <source>
        <strain evidence="9 10">R40</strain>
    </source>
</reference>
<evidence type="ECO:0000256" key="2">
    <source>
        <dbReference type="ARBA" id="ARBA00022679"/>
    </source>
</evidence>
<organism evidence="9 10">
    <name type="scientific">Ceratodon purpureus</name>
    <name type="common">Fire moss</name>
    <name type="synonym">Dicranum purpureum</name>
    <dbReference type="NCBI Taxonomy" id="3225"/>
    <lineage>
        <taxon>Eukaryota</taxon>
        <taxon>Viridiplantae</taxon>
        <taxon>Streptophyta</taxon>
        <taxon>Embryophyta</taxon>
        <taxon>Bryophyta</taxon>
        <taxon>Bryophytina</taxon>
        <taxon>Bryopsida</taxon>
        <taxon>Dicranidae</taxon>
        <taxon>Pseudoditrichales</taxon>
        <taxon>Ditrichaceae</taxon>
        <taxon>Ceratodon</taxon>
    </lineage>
</organism>
<dbReference type="PROSITE" id="PS50405">
    <property type="entry name" value="GST_CTER"/>
    <property type="match status" value="1"/>
</dbReference>
<evidence type="ECO:0000313" key="10">
    <source>
        <dbReference type="Proteomes" id="UP000822688"/>
    </source>
</evidence>
<evidence type="ECO:0000313" key="9">
    <source>
        <dbReference type="EMBL" id="KAG0555971.1"/>
    </source>
</evidence>
<dbReference type="InterPro" id="IPR044627">
    <property type="entry name" value="DHAR1/2/3/4"/>
</dbReference>
<dbReference type="PANTHER" id="PTHR44420:SF2">
    <property type="entry name" value="GLUTATHIONE S-TRANSFERASE DHAR2-RELATED"/>
    <property type="match status" value="1"/>
</dbReference>
<comment type="caution">
    <text evidence="9">The sequence shown here is derived from an EMBL/GenBank/DDBJ whole genome shotgun (WGS) entry which is preliminary data.</text>
</comment>
<dbReference type="EMBL" id="CM026432">
    <property type="protein sequence ID" value="KAG0555971.1"/>
    <property type="molecule type" value="Genomic_DNA"/>
</dbReference>
<dbReference type="FunFam" id="1.20.1050.10:FF:000029">
    <property type="entry name" value="Glutathione S-transferase DHAR3, chloroplastic"/>
    <property type="match status" value="1"/>
</dbReference>
<evidence type="ECO:0000256" key="1">
    <source>
        <dbReference type="ARBA" id="ARBA00022575"/>
    </source>
</evidence>
<comment type="similarity">
    <text evidence="4">Belongs to the GST superfamily. DHAR family.</text>
</comment>
<accession>A0A8T0GA28</accession>
<dbReference type="InterPro" id="IPR010987">
    <property type="entry name" value="Glutathione-S-Trfase_C-like"/>
</dbReference>
<keyword evidence="3" id="KW-0560">Oxidoreductase</keyword>
<dbReference type="Pfam" id="PF13409">
    <property type="entry name" value="GST_N_2"/>
    <property type="match status" value="1"/>
</dbReference>
<keyword evidence="1" id="KW-0216">Detoxification</keyword>